<evidence type="ECO:0000313" key="2">
    <source>
        <dbReference type="Proteomes" id="UP000018721"/>
    </source>
</evidence>
<proteinExistence type="predicted"/>
<organism evidence="1 2">
    <name type="scientific">Phytophthora nicotianae P1569</name>
    <dbReference type="NCBI Taxonomy" id="1317065"/>
    <lineage>
        <taxon>Eukaryota</taxon>
        <taxon>Sar</taxon>
        <taxon>Stramenopiles</taxon>
        <taxon>Oomycota</taxon>
        <taxon>Peronosporomycetes</taxon>
        <taxon>Peronosporales</taxon>
        <taxon>Peronosporaceae</taxon>
        <taxon>Phytophthora</taxon>
    </lineage>
</organism>
<gene>
    <name evidence="1" type="ORF">F443_13021</name>
</gene>
<reference evidence="1 2" key="1">
    <citation type="submission" date="2013-11" db="EMBL/GenBank/DDBJ databases">
        <title>The Genome Sequence of Phytophthora parasitica P1569.</title>
        <authorList>
            <consortium name="The Broad Institute Genomics Platform"/>
            <person name="Russ C."/>
            <person name="Tyler B."/>
            <person name="Panabieres F."/>
            <person name="Shan W."/>
            <person name="Tripathy S."/>
            <person name="Grunwald N."/>
            <person name="Machado M."/>
            <person name="Johnson C.S."/>
            <person name="Arredondo F."/>
            <person name="Hong C."/>
            <person name="Coffey M."/>
            <person name="Young S.K."/>
            <person name="Zeng Q."/>
            <person name="Gargeya S."/>
            <person name="Fitzgerald M."/>
            <person name="Abouelleil A."/>
            <person name="Alvarado L."/>
            <person name="Chapman S.B."/>
            <person name="Gainer-Dewar J."/>
            <person name="Goldberg J."/>
            <person name="Griggs A."/>
            <person name="Gujja S."/>
            <person name="Hansen M."/>
            <person name="Howarth C."/>
            <person name="Imamovic A."/>
            <person name="Ireland A."/>
            <person name="Larimer J."/>
            <person name="McCowan C."/>
            <person name="Murphy C."/>
            <person name="Pearson M."/>
            <person name="Poon T.W."/>
            <person name="Priest M."/>
            <person name="Roberts A."/>
            <person name="Saif S."/>
            <person name="Shea T."/>
            <person name="Sykes S."/>
            <person name="Wortman J."/>
            <person name="Nusbaum C."/>
            <person name="Birren B."/>
        </authorList>
    </citation>
    <scope>NUCLEOTIDE SEQUENCE [LARGE SCALE GENOMIC DNA]</scope>
    <source>
        <strain evidence="1 2">P1569</strain>
    </source>
</reference>
<evidence type="ECO:0000313" key="1">
    <source>
        <dbReference type="EMBL" id="ETI41772.1"/>
    </source>
</evidence>
<dbReference type="HOGENOM" id="CLU_2297222_0_0_1"/>
<keyword evidence="2" id="KW-1185">Reference proteome</keyword>
<name>V9EUM7_PHYNI</name>
<dbReference type="Proteomes" id="UP000018721">
    <property type="component" value="Unassembled WGS sequence"/>
</dbReference>
<dbReference type="AlphaFoldDB" id="V9EUM7"/>
<protein>
    <submittedName>
        <fullName evidence="1">Uncharacterized protein</fullName>
    </submittedName>
</protein>
<accession>V9EUM7</accession>
<sequence>MALCVKPYHSDTILANPAPPPARVETIQPPHSYPLASLPRCPPDILGAFLPLQCHHSRLTHSWGMQEVPSRQERPSPLFRLYAANSPLNASSAAALLVSDV</sequence>
<dbReference type="EMBL" id="ANIZ01002219">
    <property type="protein sequence ID" value="ETI41772.1"/>
    <property type="molecule type" value="Genomic_DNA"/>
</dbReference>
<comment type="caution">
    <text evidence="1">The sequence shown here is derived from an EMBL/GenBank/DDBJ whole genome shotgun (WGS) entry which is preliminary data.</text>
</comment>